<dbReference type="OrthoDB" id="9804574at2"/>
<evidence type="ECO:0000313" key="5">
    <source>
        <dbReference type="EMBL" id="PQJ72682.1"/>
    </source>
</evidence>
<dbReference type="InterPro" id="IPR048332">
    <property type="entry name" value="GD_AH_C"/>
</dbReference>
<dbReference type="InterPro" id="IPR007392">
    <property type="entry name" value="GD_AH_second"/>
</dbReference>
<protein>
    <submittedName>
        <fullName evidence="5">Hydrolase</fullName>
    </submittedName>
</protein>
<evidence type="ECO:0000256" key="2">
    <source>
        <dbReference type="ARBA" id="ARBA00023239"/>
    </source>
</evidence>
<dbReference type="RefSeq" id="WP_105048342.1">
    <property type="nucleotide sequence ID" value="NZ_CP150661.1"/>
</dbReference>
<dbReference type="EMBL" id="MSCK01000001">
    <property type="protein sequence ID" value="PQJ72682.1"/>
    <property type="molecule type" value="Genomic_DNA"/>
</dbReference>
<dbReference type="Proteomes" id="UP000247345">
    <property type="component" value="Unassembled WGS sequence"/>
</dbReference>
<accession>A0A2P6CCR2</accession>
<feature type="domain" description="D-galactarate/Altronate dehydratase C-terminal" evidence="4">
    <location>
        <begin position="138"/>
        <end position="380"/>
    </location>
</feature>
<keyword evidence="2" id="KW-0456">Lyase</keyword>
<reference evidence="5 6" key="1">
    <citation type="submission" date="2016-12" db="EMBL/GenBank/DDBJ databases">
        <title>Trade-off between light-utilization and light-protection in marine flavobacteria.</title>
        <authorList>
            <person name="Kumagai Y."/>
            <person name="Yoshizawa S."/>
            <person name="Kogure K."/>
            <person name="Iwasaki W."/>
        </authorList>
    </citation>
    <scope>NUCLEOTIDE SEQUENCE [LARGE SCALE GENOMIC DNA]</scope>
    <source>
        <strain evidence="5 6">KCTC 12100</strain>
    </source>
</reference>
<gene>
    <name evidence="5" type="ORF">BTO14_05155</name>
</gene>
<dbReference type="PANTHER" id="PTHR30536">
    <property type="entry name" value="ALTRONATE/GALACTARATE DEHYDRATASE"/>
    <property type="match status" value="1"/>
</dbReference>
<dbReference type="Pfam" id="PF04295">
    <property type="entry name" value="GD_AH_second"/>
    <property type="match status" value="1"/>
</dbReference>
<evidence type="ECO:0000259" key="3">
    <source>
        <dbReference type="Pfam" id="PF04295"/>
    </source>
</evidence>
<dbReference type="AlphaFoldDB" id="A0A2P6CCR2"/>
<proteinExistence type="inferred from homology"/>
<dbReference type="GO" id="GO:0019698">
    <property type="term" value="P:D-galacturonate catabolic process"/>
    <property type="evidence" value="ECO:0007669"/>
    <property type="project" value="TreeGrafter"/>
</dbReference>
<evidence type="ECO:0000259" key="4">
    <source>
        <dbReference type="Pfam" id="PF20629"/>
    </source>
</evidence>
<evidence type="ECO:0000313" key="6">
    <source>
        <dbReference type="Proteomes" id="UP000247345"/>
    </source>
</evidence>
<feature type="domain" description="D-galactarate/Altronate dehydratase second" evidence="3">
    <location>
        <begin position="3"/>
        <end position="126"/>
    </location>
</feature>
<keyword evidence="5" id="KW-0378">Hydrolase</keyword>
<organism evidence="5 6">
    <name type="scientific">Polaribacter butkevichii</name>
    <dbReference type="NCBI Taxonomy" id="218490"/>
    <lineage>
        <taxon>Bacteria</taxon>
        <taxon>Pseudomonadati</taxon>
        <taxon>Bacteroidota</taxon>
        <taxon>Flavobacteriia</taxon>
        <taxon>Flavobacteriales</taxon>
        <taxon>Flavobacteriaceae</taxon>
    </lineage>
</organism>
<evidence type="ECO:0000256" key="1">
    <source>
        <dbReference type="ARBA" id="ARBA00010986"/>
    </source>
</evidence>
<dbReference type="GO" id="GO:0016787">
    <property type="term" value="F:hydrolase activity"/>
    <property type="evidence" value="ECO:0007669"/>
    <property type="project" value="UniProtKB-KW"/>
</dbReference>
<dbReference type="InterPro" id="IPR052172">
    <property type="entry name" value="UxaA_altronate/galactarate_dh"/>
</dbReference>
<dbReference type="PANTHER" id="PTHR30536:SF5">
    <property type="entry name" value="ALTRONATE DEHYDRATASE"/>
    <property type="match status" value="1"/>
</dbReference>
<sequence length="394" mass="42523">MKGYLRKDGRKGIRNVIVVAYLVECAHHVARQIVSEFKGQEVHLIGFSGCAPNDYAHKMMENLCTHPNVGAVLLMSLGCENFNRHGLEKYISETGRPVEKLVIQECGGTFTSVEKGKEIISGFISELKNVDKVDFKLTDLMVGTICGGSDATSGFTANPSIGKAFDKLVAQGAICMFEEPGELMGCEHLMAERAENETVGKELVACIKKADKYYKKMGHDSFSAGNAVGGLTTIEEKSLGSYSKSGSLPIKALIKPGEIPTESGLYFMDVVPDGEALWGFPNINDNTEIVEMIASGCQIILFSTGRGSVVGSAISPVIKVCGNPKTYQNLSGDMDINSGKIITEGTSLDALGDEIVALIKNVINGEKTKSEQLGHQEFGLGYKYFEYGKKNCNL</sequence>
<dbReference type="GO" id="GO:0016829">
    <property type="term" value="F:lyase activity"/>
    <property type="evidence" value="ECO:0007669"/>
    <property type="project" value="UniProtKB-KW"/>
</dbReference>
<keyword evidence="6" id="KW-1185">Reference proteome</keyword>
<comment type="similarity">
    <text evidence="1">Belongs to the UxaA family.</text>
</comment>
<comment type="caution">
    <text evidence="5">The sequence shown here is derived from an EMBL/GenBank/DDBJ whole genome shotgun (WGS) entry which is preliminary data.</text>
</comment>
<dbReference type="Pfam" id="PF20629">
    <property type="entry name" value="GD_AH_C"/>
    <property type="match status" value="1"/>
</dbReference>
<name>A0A2P6CCR2_9FLAO</name>